<evidence type="ECO:0000313" key="2">
    <source>
        <dbReference type="Proteomes" id="UP000199002"/>
    </source>
</evidence>
<evidence type="ECO:0000313" key="1">
    <source>
        <dbReference type="EMBL" id="SEA49657.1"/>
    </source>
</evidence>
<keyword evidence="2" id="KW-1185">Reference proteome</keyword>
<sequence length="147" mass="16149">MSELSVPRPVLRTFRVLAFSGQNKGDAAGMQMQMQMQMQMNLQQEIDLALAVPIVAGAGLMLGVMIKLQATAANPQDVTDVATFSGEYEAKFFYSSEVSEKSVAPLLEDNDYQYVLVAQAYPLAMTHFRRELQAMGLDARELPLGLA</sequence>
<dbReference type="RefSeq" id="WP_139285362.1">
    <property type="nucleotide sequence ID" value="NZ_CAXIQU010000013.1"/>
</dbReference>
<dbReference type="STRING" id="592050.SAMN05421875_11537"/>
<dbReference type="EMBL" id="FNQJ01000015">
    <property type="protein sequence ID" value="SEA49657.1"/>
    <property type="molecule type" value="Genomic_DNA"/>
</dbReference>
<protein>
    <submittedName>
        <fullName evidence="1">Uncharacterized protein</fullName>
    </submittedName>
</protein>
<reference evidence="2" key="1">
    <citation type="submission" date="2016-10" db="EMBL/GenBank/DDBJ databases">
        <authorList>
            <person name="Varghese N."/>
            <person name="Submissions S."/>
        </authorList>
    </citation>
    <scope>NUCLEOTIDE SEQUENCE [LARGE SCALE GENOMIC DNA]</scope>
    <source>
        <strain evidence="2">DSM 25157</strain>
    </source>
</reference>
<proteinExistence type="predicted"/>
<organism evidence="1 2">
    <name type="scientific">Acidovorax soli</name>
    <dbReference type="NCBI Taxonomy" id="592050"/>
    <lineage>
        <taxon>Bacteria</taxon>
        <taxon>Pseudomonadati</taxon>
        <taxon>Pseudomonadota</taxon>
        <taxon>Betaproteobacteria</taxon>
        <taxon>Burkholderiales</taxon>
        <taxon>Comamonadaceae</taxon>
        <taxon>Acidovorax</taxon>
    </lineage>
</organism>
<accession>A0A1H4BNI9</accession>
<dbReference type="AlphaFoldDB" id="A0A1H4BNI9"/>
<gene>
    <name evidence="1" type="ORF">SAMN05421875_11537</name>
</gene>
<dbReference type="Proteomes" id="UP000199002">
    <property type="component" value="Unassembled WGS sequence"/>
</dbReference>
<name>A0A1H4BNI9_9BURK</name>